<dbReference type="EMBL" id="JACVVK020000294">
    <property type="protein sequence ID" value="KAK7479841.1"/>
    <property type="molecule type" value="Genomic_DNA"/>
</dbReference>
<dbReference type="Proteomes" id="UP001519460">
    <property type="component" value="Unassembled WGS sequence"/>
</dbReference>
<proteinExistence type="predicted"/>
<reference evidence="1 2" key="1">
    <citation type="journal article" date="2023" name="Sci. Data">
        <title>Genome assembly of the Korean intertidal mud-creeper Batillaria attramentaria.</title>
        <authorList>
            <person name="Patra A.K."/>
            <person name="Ho P.T."/>
            <person name="Jun S."/>
            <person name="Lee S.J."/>
            <person name="Kim Y."/>
            <person name="Won Y.J."/>
        </authorList>
    </citation>
    <scope>NUCLEOTIDE SEQUENCE [LARGE SCALE GENOMIC DNA]</scope>
    <source>
        <strain evidence="1">Wonlab-2016</strain>
    </source>
</reference>
<evidence type="ECO:0000313" key="1">
    <source>
        <dbReference type="EMBL" id="KAK7479841.1"/>
    </source>
</evidence>
<name>A0ABD0JXR0_9CAEN</name>
<comment type="caution">
    <text evidence="1">The sequence shown here is derived from an EMBL/GenBank/DDBJ whole genome shotgun (WGS) entry which is preliminary data.</text>
</comment>
<gene>
    <name evidence="1" type="ORF">BaRGS_00028921</name>
</gene>
<sequence length="86" mass="9769">MTLFIDWQTPVSIDQPVSLISVACAHHRLVLLCGCPMKEVPDEARAMTLNELRCCCRKESLYGEMDVLCTQMLRPRKAGNIRTFRG</sequence>
<dbReference type="AlphaFoldDB" id="A0ABD0JXR0"/>
<evidence type="ECO:0000313" key="2">
    <source>
        <dbReference type="Proteomes" id="UP001519460"/>
    </source>
</evidence>
<organism evidence="1 2">
    <name type="scientific">Batillaria attramentaria</name>
    <dbReference type="NCBI Taxonomy" id="370345"/>
    <lineage>
        <taxon>Eukaryota</taxon>
        <taxon>Metazoa</taxon>
        <taxon>Spiralia</taxon>
        <taxon>Lophotrochozoa</taxon>
        <taxon>Mollusca</taxon>
        <taxon>Gastropoda</taxon>
        <taxon>Caenogastropoda</taxon>
        <taxon>Sorbeoconcha</taxon>
        <taxon>Cerithioidea</taxon>
        <taxon>Batillariidae</taxon>
        <taxon>Batillaria</taxon>
    </lineage>
</organism>
<accession>A0ABD0JXR0</accession>
<protein>
    <submittedName>
        <fullName evidence="1">Uncharacterized protein</fullName>
    </submittedName>
</protein>
<keyword evidence="2" id="KW-1185">Reference proteome</keyword>